<name>A0A392LZU1_9FABA</name>
<keyword evidence="3" id="KW-0808">Transferase</keyword>
<evidence type="ECO:0000256" key="1">
    <source>
        <dbReference type="ARBA" id="ARBA00000900"/>
    </source>
</evidence>
<evidence type="ECO:0000256" key="7">
    <source>
        <dbReference type="ARBA" id="ARBA00022833"/>
    </source>
</evidence>
<dbReference type="Pfam" id="PF26192">
    <property type="entry name" value="RNF157-like_N"/>
    <property type="match status" value="1"/>
</dbReference>
<dbReference type="GO" id="GO:0008270">
    <property type="term" value="F:zinc ion binding"/>
    <property type="evidence" value="ECO:0007669"/>
    <property type="project" value="UniProtKB-KW"/>
</dbReference>
<dbReference type="GO" id="GO:0016567">
    <property type="term" value="P:protein ubiquitination"/>
    <property type="evidence" value="ECO:0007669"/>
    <property type="project" value="TreeGrafter"/>
</dbReference>
<dbReference type="EMBL" id="LXQA010000840">
    <property type="protein sequence ID" value="MCH80258.1"/>
    <property type="molecule type" value="Genomic_DNA"/>
</dbReference>
<dbReference type="EC" id="2.3.2.27" evidence="2"/>
<dbReference type="InterPro" id="IPR013083">
    <property type="entry name" value="Znf_RING/FYVE/PHD"/>
</dbReference>
<dbReference type="AlphaFoldDB" id="A0A392LZU1"/>
<dbReference type="Gene3D" id="3.30.40.10">
    <property type="entry name" value="Zinc/RING finger domain, C3HC4 (zinc finger)"/>
    <property type="match status" value="1"/>
</dbReference>
<dbReference type="InterPro" id="IPR058981">
    <property type="entry name" value="MGRN1/RNF157-like_N"/>
</dbReference>
<proteinExistence type="predicted"/>
<feature type="non-terminal residue" evidence="9">
    <location>
        <position position="1"/>
    </location>
</feature>
<evidence type="ECO:0000256" key="2">
    <source>
        <dbReference type="ARBA" id="ARBA00012483"/>
    </source>
</evidence>
<keyword evidence="6" id="KW-0833">Ubl conjugation pathway</keyword>
<evidence type="ECO:0000313" key="10">
    <source>
        <dbReference type="Proteomes" id="UP000265520"/>
    </source>
</evidence>
<evidence type="ECO:0000256" key="3">
    <source>
        <dbReference type="ARBA" id="ARBA00022679"/>
    </source>
</evidence>
<evidence type="ECO:0000313" key="9">
    <source>
        <dbReference type="EMBL" id="MCH80258.1"/>
    </source>
</evidence>
<keyword evidence="10" id="KW-1185">Reference proteome</keyword>
<reference evidence="9 10" key="1">
    <citation type="journal article" date="2018" name="Front. Plant Sci.">
        <title>Red Clover (Trifolium pratense) and Zigzag Clover (T. medium) - A Picture of Genomic Similarities and Differences.</title>
        <authorList>
            <person name="Dluhosova J."/>
            <person name="Istvanek J."/>
            <person name="Nedelnik J."/>
            <person name="Repkova J."/>
        </authorList>
    </citation>
    <scope>NUCLEOTIDE SEQUENCE [LARGE SCALE GENOMIC DNA]</scope>
    <source>
        <strain evidence="10">cv. 10/8</strain>
        <tissue evidence="9">Leaf</tissue>
    </source>
</reference>
<evidence type="ECO:0000256" key="5">
    <source>
        <dbReference type="ARBA" id="ARBA00022771"/>
    </source>
</evidence>
<keyword evidence="4" id="KW-0479">Metal-binding</keyword>
<dbReference type="Pfam" id="PF13920">
    <property type="entry name" value="zf-C3HC4_3"/>
    <property type="match status" value="1"/>
</dbReference>
<dbReference type="PANTHER" id="PTHR22996:SF8">
    <property type="entry name" value="RING-TYPE E3 UBIQUITIN TRANSFERASE"/>
    <property type="match status" value="1"/>
</dbReference>
<keyword evidence="5" id="KW-0863">Zinc-finger</keyword>
<organism evidence="9 10">
    <name type="scientific">Trifolium medium</name>
    <dbReference type="NCBI Taxonomy" id="97028"/>
    <lineage>
        <taxon>Eukaryota</taxon>
        <taxon>Viridiplantae</taxon>
        <taxon>Streptophyta</taxon>
        <taxon>Embryophyta</taxon>
        <taxon>Tracheophyta</taxon>
        <taxon>Spermatophyta</taxon>
        <taxon>Magnoliopsida</taxon>
        <taxon>eudicotyledons</taxon>
        <taxon>Gunneridae</taxon>
        <taxon>Pentapetalae</taxon>
        <taxon>rosids</taxon>
        <taxon>fabids</taxon>
        <taxon>Fabales</taxon>
        <taxon>Fabaceae</taxon>
        <taxon>Papilionoideae</taxon>
        <taxon>50 kb inversion clade</taxon>
        <taxon>NPAAA clade</taxon>
        <taxon>Hologalegina</taxon>
        <taxon>IRL clade</taxon>
        <taxon>Trifolieae</taxon>
        <taxon>Trifolium</taxon>
    </lineage>
</organism>
<gene>
    <name evidence="9" type="ORF">A2U01_0001024</name>
</gene>
<sequence length="375" mass="42672">NNNRERNGYLEQYPLPPPNDFYSNMNAPPNSMLPHLHNYNYNYNLNHHHPCYASTTRTSNQRQVIDVNVCQPPPYAWNVMNDVNLHKHTLRIELDPNNPDHHLISFTFDASYDGRITIIYLAKEEENCRFTPLFPQTSKSITFPFQRGLGQKFCQPSGTGIDLRFFQLDDLSNPSPEQDVFPLIVCAETDALTVDASPYMQITQAVLDKSNGATGTFQVKVVKQVLWIDQVRFELIEIYGTGDSTPSDFDRNDPGKDCVICIIEPRDIVVLPCRHMSMCNAINRKLDPTRFMFNPASSILYRFKHIKEGDEQSPRNDMDWKLIILLQEQNTVLSDSGRKIGQFSGYGLFCQVASGGVELVFSAEFVALIAHDTPS</sequence>
<dbReference type="PANTHER" id="PTHR22996">
    <property type="entry name" value="MAHOGUNIN"/>
    <property type="match status" value="1"/>
</dbReference>
<evidence type="ECO:0000259" key="8">
    <source>
        <dbReference type="Pfam" id="PF26192"/>
    </source>
</evidence>
<evidence type="ECO:0000256" key="6">
    <source>
        <dbReference type="ARBA" id="ARBA00022786"/>
    </source>
</evidence>
<keyword evidence="7" id="KW-0862">Zinc</keyword>
<protein>
    <recommendedName>
        <fullName evidence="2">RING-type E3 ubiquitin transferase</fullName>
        <ecNumber evidence="2">2.3.2.27</ecNumber>
    </recommendedName>
</protein>
<dbReference type="Proteomes" id="UP000265520">
    <property type="component" value="Unassembled WGS sequence"/>
</dbReference>
<evidence type="ECO:0000256" key="4">
    <source>
        <dbReference type="ARBA" id="ARBA00022723"/>
    </source>
</evidence>
<comment type="caution">
    <text evidence="9">The sequence shown here is derived from an EMBL/GenBank/DDBJ whole genome shotgun (WGS) entry which is preliminary data.</text>
</comment>
<comment type="catalytic activity">
    <reaction evidence="1">
        <text>S-ubiquitinyl-[E2 ubiquitin-conjugating enzyme]-L-cysteine + [acceptor protein]-L-lysine = [E2 ubiquitin-conjugating enzyme]-L-cysteine + N(6)-ubiquitinyl-[acceptor protein]-L-lysine.</text>
        <dbReference type="EC" id="2.3.2.27"/>
    </reaction>
</comment>
<dbReference type="GO" id="GO:0061630">
    <property type="term" value="F:ubiquitin protein ligase activity"/>
    <property type="evidence" value="ECO:0007669"/>
    <property type="project" value="UniProtKB-EC"/>
</dbReference>
<accession>A0A392LZU1</accession>
<feature type="domain" description="MGRN1/RNF157-like N-terminal" evidence="8">
    <location>
        <begin position="83"/>
        <end position="235"/>
    </location>
</feature>
<dbReference type="InterPro" id="IPR045194">
    <property type="entry name" value="MGRN1/RNF157-like"/>
</dbReference>